<comment type="subcellular location">
    <subcellularLocation>
        <location evidence="1">Nucleus</location>
        <location evidence="1">Nucleolus</location>
    </subcellularLocation>
</comment>
<dbReference type="InterPro" id="IPR053826">
    <property type="entry name" value="WDR75"/>
</dbReference>
<evidence type="ECO:0000256" key="1">
    <source>
        <dbReference type="ARBA" id="ARBA00004604"/>
    </source>
</evidence>
<dbReference type="Pfam" id="PF23869">
    <property type="entry name" value="Beta-prop_WDR75_1st"/>
    <property type="match status" value="1"/>
</dbReference>
<dbReference type="InterPro" id="IPR015943">
    <property type="entry name" value="WD40/YVTN_repeat-like_dom_sf"/>
</dbReference>
<evidence type="ECO:0000256" key="2">
    <source>
        <dbReference type="ARBA" id="ARBA00022517"/>
    </source>
</evidence>
<evidence type="ECO:0000256" key="6">
    <source>
        <dbReference type="ARBA" id="ARBA00023163"/>
    </source>
</evidence>
<dbReference type="PANTHER" id="PTHR44215:SF1">
    <property type="entry name" value="WD REPEAT-CONTAINING PROTEIN 75"/>
    <property type="match status" value="1"/>
</dbReference>
<dbReference type="GO" id="GO:0045943">
    <property type="term" value="P:positive regulation of transcription by RNA polymerase I"/>
    <property type="evidence" value="ECO:0007669"/>
    <property type="project" value="InterPro"/>
</dbReference>
<organism evidence="8 9">
    <name type="scientific">Pavo cristatus</name>
    <name type="common">Indian peafowl</name>
    <name type="synonym">Blue peafowl</name>
    <dbReference type="NCBI Taxonomy" id="9049"/>
    <lineage>
        <taxon>Eukaryota</taxon>
        <taxon>Metazoa</taxon>
        <taxon>Chordata</taxon>
        <taxon>Craniata</taxon>
        <taxon>Vertebrata</taxon>
        <taxon>Euteleostomi</taxon>
        <taxon>Archelosauria</taxon>
        <taxon>Archosauria</taxon>
        <taxon>Dinosauria</taxon>
        <taxon>Saurischia</taxon>
        <taxon>Theropoda</taxon>
        <taxon>Coelurosauria</taxon>
        <taxon>Aves</taxon>
        <taxon>Neognathae</taxon>
        <taxon>Galloanserae</taxon>
        <taxon>Galliformes</taxon>
        <taxon>Phasianidae</taxon>
        <taxon>Phasianinae</taxon>
        <taxon>Pavo</taxon>
    </lineage>
</organism>
<evidence type="ECO:0000313" key="8">
    <source>
        <dbReference type="Ensembl" id="ENSPSTP00000018204.1"/>
    </source>
</evidence>
<evidence type="ECO:0000256" key="5">
    <source>
        <dbReference type="ARBA" id="ARBA00022737"/>
    </source>
</evidence>
<keyword evidence="9" id="KW-1185">Reference proteome</keyword>
<name>A0A8C9FQY9_PAVCR</name>
<dbReference type="GO" id="GO:0006364">
    <property type="term" value="P:rRNA processing"/>
    <property type="evidence" value="ECO:0007669"/>
    <property type="project" value="UniProtKB-KW"/>
</dbReference>
<dbReference type="GO" id="GO:0032040">
    <property type="term" value="C:small-subunit processome"/>
    <property type="evidence" value="ECO:0007669"/>
    <property type="project" value="InterPro"/>
</dbReference>
<dbReference type="GO" id="GO:0003723">
    <property type="term" value="F:RNA binding"/>
    <property type="evidence" value="ECO:0007669"/>
    <property type="project" value="InterPro"/>
</dbReference>
<dbReference type="AlphaFoldDB" id="A0A8C9FQY9"/>
<sequence>MVAPAALRVVRCGGSAPHGTRAVFSVGARQAGRFLLCASGDFVKMYSVATEELVRLLRGHGDLVTGVQLAPHNHLQVGYQLLALYALPTSGDSVFVIIPKSGERGTV</sequence>
<evidence type="ECO:0000313" key="9">
    <source>
        <dbReference type="Proteomes" id="UP000694428"/>
    </source>
</evidence>
<keyword evidence="6" id="KW-0804">Transcription</keyword>
<dbReference type="Proteomes" id="UP000694428">
    <property type="component" value="Unplaced"/>
</dbReference>
<proteinExistence type="predicted"/>
<dbReference type="SUPFAM" id="SSF63829">
    <property type="entry name" value="Calcium-dependent phosphotriesterase"/>
    <property type="match status" value="1"/>
</dbReference>
<dbReference type="Gene3D" id="2.130.10.10">
    <property type="entry name" value="YVTN repeat-like/Quinoprotein amine dehydrogenase"/>
    <property type="match status" value="1"/>
</dbReference>
<keyword evidence="3" id="KW-0698">rRNA processing</keyword>
<dbReference type="GO" id="GO:2000234">
    <property type="term" value="P:positive regulation of rRNA processing"/>
    <property type="evidence" value="ECO:0007669"/>
    <property type="project" value="TreeGrafter"/>
</dbReference>
<keyword evidence="5" id="KW-0677">Repeat</keyword>
<protein>
    <submittedName>
        <fullName evidence="8">Uncharacterized protein</fullName>
    </submittedName>
</protein>
<reference evidence="8" key="1">
    <citation type="submission" date="2025-05" db="UniProtKB">
        <authorList>
            <consortium name="Ensembl"/>
        </authorList>
    </citation>
    <scope>IDENTIFICATION</scope>
</reference>
<dbReference type="Ensembl" id="ENSPSTT00000019072.1">
    <property type="protein sequence ID" value="ENSPSTP00000018204.1"/>
    <property type="gene ID" value="ENSPSTG00000013055.1"/>
</dbReference>
<evidence type="ECO:0000256" key="3">
    <source>
        <dbReference type="ARBA" id="ARBA00022552"/>
    </source>
</evidence>
<accession>A0A8C9FQY9</accession>
<dbReference type="Ensembl" id="ENSPSTT00000005987.1">
    <property type="protein sequence ID" value="ENSPSTP00000005705.1"/>
    <property type="gene ID" value="ENSPSTG00000004035.1"/>
</dbReference>
<keyword evidence="7" id="KW-0539">Nucleus</keyword>
<dbReference type="PANTHER" id="PTHR44215">
    <property type="entry name" value="WD REPEAT-CONTAINING PROTEIN 75"/>
    <property type="match status" value="1"/>
</dbReference>
<evidence type="ECO:0000256" key="4">
    <source>
        <dbReference type="ARBA" id="ARBA00022574"/>
    </source>
</evidence>
<dbReference type="Ensembl" id="ENSPSTT00000020944.1">
    <property type="protein sequence ID" value="ENSPSTP00000019976.1"/>
    <property type="gene ID" value="ENSPSTG00000014467.1"/>
</dbReference>
<evidence type="ECO:0000256" key="7">
    <source>
        <dbReference type="ARBA" id="ARBA00023242"/>
    </source>
</evidence>
<keyword evidence="2" id="KW-0690">Ribosome biogenesis</keyword>
<keyword evidence="4" id="KW-0853">WD repeat</keyword>